<dbReference type="STRING" id="7868.ENSCMIP00000021639"/>
<dbReference type="InterPro" id="IPR013520">
    <property type="entry name" value="Ribonucl_H"/>
</dbReference>
<evidence type="ECO:0000259" key="7">
    <source>
        <dbReference type="SMART" id="SM00479"/>
    </source>
</evidence>
<reference evidence="8" key="4">
    <citation type="submission" date="2025-08" db="UniProtKB">
        <authorList>
            <consortium name="Ensembl"/>
        </authorList>
    </citation>
    <scope>IDENTIFICATION</scope>
</reference>
<dbReference type="PANTHER" id="PTHR12801">
    <property type="entry name" value="RNA EXONUCLEASE REXO1 / RECO3 FAMILY MEMBER-RELATED"/>
    <property type="match status" value="1"/>
</dbReference>
<dbReference type="FunFam" id="3.30.420.10:FF:000007">
    <property type="entry name" value="Interferon-stimulated exonuclease gene 20"/>
    <property type="match status" value="1"/>
</dbReference>
<evidence type="ECO:0000256" key="1">
    <source>
        <dbReference type="ARBA" id="ARBA00004123"/>
    </source>
</evidence>
<dbReference type="GO" id="GO:0004527">
    <property type="term" value="F:exonuclease activity"/>
    <property type="evidence" value="ECO:0007669"/>
    <property type="project" value="UniProtKB-KW"/>
</dbReference>
<organism evidence="8 9">
    <name type="scientific">Callorhinchus milii</name>
    <name type="common">Ghost shark</name>
    <dbReference type="NCBI Taxonomy" id="7868"/>
    <lineage>
        <taxon>Eukaryota</taxon>
        <taxon>Metazoa</taxon>
        <taxon>Chordata</taxon>
        <taxon>Craniata</taxon>
        <taxon>Vertebrata</taxon>
        <taxon>Chondrichthyes</taxon>
        <taxon>Holocephali</taxon>
        <taxon>Chimaeriformes</taxon>
        <taxon>Callorhinchidae</taxon>
        <taxon>Callorhinchus</taxon>
    </lineage>
</organism>
<feature type="region of interest" description="Disordered" evidence="6">
    <location>
        <begin position="1"/>
        <end position="31"/>
    </location>
</feature>
<reference evidence="8" key="5">
    <citation type="submission" date="2025-09" db="UniProtKB">
        <authorList>
            <consortium name="Ensembl"/>
        </authorList>
    </citation>
    <scope>IDENTIFICATION</scope>
</reference>
<dbReference type="SUPFAM" id="SSF53098">
    <property type="entry name" value="Ribonuclease H-like"/>
    <property type="match status" value="1"/>
</dbReference>
<dbReference type="PANTHER" id="PTHR12801:SF57">
    <property type="entry name" value="APOPTOSIS-ENHANCING NUCLEASE"/>
    <property type="match status" value="1"/>
</dbReference>
<feature type="compositionally biased region" description="Basic residues" evidence="6">
    <location>
        <begin position="56"/>
        <end position="67"/>
    </location>
</feature>
<gene>
    <name evidence="8" type="primary">LOC103188365</name>
</gene>
<keyword evidence="2" id="KW-0540">Nuclease</keyword>
<dbReference type="AlphaFoldDB" id="A0A4W3ILG4"/>
<dbReference type="Pfam" id="PF00929">
    <property type="entry name" value="RNase_T"/>
    <property type="match status" value="1"/>
</dbReference>
<dbReference type="GeneID" id="103188365"/>
<feature type="compositionally biased region" description="Polar residues" evidence="6">
    <location>
        <begin position="1"/>
        <end position="15"/>
    </location>
</feature>
<dbReference type="InterPro" id="IPR012337">
    <property type="entry name" value="RNaseH-like_sf"/>
</dbReference>
<feature type="region of interest" description="Disordered" evidence="6">
    <location>
        <begin position="45"/>
        <end position="128"/>
    </location>
</feature>
<dbReference type="SMART" id="SM00479">
    <property type="entry name" value="EXOIII"/>
    <property type="match status" value="1"/>
</dbReference>
<evidence type="ECO:0000256" key="5">
    <source>
        <dbReference type="ARBA" id="ARBA00023242"/>
    </source>
</evidence>
<reference evidence="9" key="3">
    <citation type="journal article" date="2014" name="Nature">
        <title>Elephant shark genome provides unique insights into gnathostome evolution.</title>
        <authorList>
            <consortium name="International Elephant Shark Genome Sequencing Consortium"/>
            <person name="Venkatesh B."/>
            <person name="Lee A.P."/>
            <person name="Ravi V."/>
            <person name="Maurya A.K."/>
            <person name="Lian M.M."/>
            <person name="Swann J.B."/>
            <person name="Ohta Y."/>
            <person name="Flajnik M.F."/>
            <person name="Sutoh Y."/>
            <person name="Kasahara M."/>
            <person name="Hoon S."/>
            <person name="Gangu V."/>
            <person name="Roy S.W."/>
            <person name="Irimia M."/>
            <person name="Korzh V."/>
            <person name="Kondrychyn I."/>
            <person name="Lim Z.W."/>
            <person name="Tay B.H."/>
            <person name="Tohari S."/>
            <person name="Kong K.W."/>
            <person name="Ho S."/>
            <person name="Lorente-Galdos B."/>
            <person name="Quilez J."/>
            <person name="Marques-Bonet T."/>
            <person name="Raney B.J."/>
            <person name="Ingham P.W."/>
            <person name="Tay A."/>
            <person name="Hillier L.W."/>
            <person name="Minx P."/>
            <person name="Boehm T."/>
            <person name="Wilson R.K."/>
            <person name="Brenner S."/>
            <person name="Warren W.C."/>
        </authorList>
    </citation>
    <scope>NUCLEOTIDE SEQUENCE [LARGE SCALE GENOMIC DNA]</scope>
</reference>
<dbReference type="Ensembl" id="ENSCMIT00000022024.1">
    <property type="protein sequence ID" value="ENSCMIP00000021639.1"/>
    <property type="gene ID" value="ENSCMIG00000009844.1"/>
</dbReference>
<keyword evidence="3" id="KW-0378">Hydrolase</keyword>
<proteinExistence type="predicted"/>
<evidence type="ECO:0000256" key="2">
    <source>
        <dbReference type="ARBA" id="ARBA00022722"/>
    </source>
</evidence>
<keyword evidence="9" id="KW-1185">Reference proteome</keyword>
<comment type="subcellular location">
    <subcellularLocation>
        <location evidence="1">Nucleus</location>
    </subcellularLocation>
</comment>
<evidence type="ECO:0000313" key="9">
    <source>
        <dbReference type="Proteomes" id="UP000314986"/>
    </source>
</evidence>
<dbReference type="GeneTree" id="ENSGT00940000160781"/>
<protein>
    <recommendedName>
        <fullName evidence="7">Exonuclease domain-containing protein</fullName>
    </recommendedName>
</protein>
<dbReference type="Proteomes" id="UP000314986">
    <property type="component" value="Unassembled WGS sequence"/>
</dbReference>
<evidence type="ECO:0000256" key="3">
    <source>
        <dbReference type="ARBA" id="ARBA00022801"/>
    </source>
</evidence>
<sequence length="365" mass="40205">MVNPDCGQSMSSESEQPPDHDSGASSGNLFHGFTNSGQFLYSAAGARACDGPDTRSRRRKKTSRKHTRVQERLVYLERQGILRRTEHRGRAGASSHQAGVSQTDSMEQPGKAGSSDENGTGSTDTVSFRLPVCPSPVVTVPKEPATTKLLTRAPSSLSGRPEPHKLVAIDCEMVGTGPGGRLGELARCSVVNYSGDVIYDKYVKPQLPIVDYRTRWSGIRKEHMENAIPFSLAHREVLKILKGKVVVGHALHNDFKALRYFHPRALTRDTSKITNFKSITGITGHVTASLRTLTKLLLHRDIQVGRKGHSSVEDAGASMELYRLVEVEWEGNVCGQQALPPETSPGIDRYMDDCYWPKDLREDSK</sequence>
<feature type="compositionally biased region" description="Polar residues" evidence="6">
    <location>
        <begin position="115"/>
        <end position="126"/>
    </location>
</feature>
<dbReference type="InterPro" id="IPR047021">
    <property type="entry name" value="REXO1/3/4-like"/>
</dbReference>
<keyword evidence="5" id="KW-0539">Nucleus</keyword>
<evidence type="ECO:0000256" key="6">
    <source>
        <dbReference type="SAM" id="MobiDB-lite"/>
    </source>
</evidence>
<reference evidence="9" key="2">
    <citation type="journal article" date="2007" name="PLoS Biol.">
        <title>Survey sequencing and comparative analysis of the elephant shark (Callorhinchus milii) genome.</title>
        <authorList>
            <person name="Venkatesh B."/>
            <person name="Kirkness E.F."/>
            <person name="Loh Y.H."/>
            <person name="Halpern A.L."/>
            <person name="Lee A.P."/>
            <person name="Johnson J."/>
            <person name="Dandona N."/>
            <person name="Viswanathan L.D."/>
            <person name="Tay A."/>
            <person name="Venter J.C."/>
            <person name="Strausberg R.L."/>
            <person name="Brenner S."/>
        </authorList>
    </citation>
    <scope>NUCLEOTIDE SEQUENCE [LARGE SCALE GENOMIC DNA]</scope>
</reference>
<feature type="compositionally biased region" description="Polar residues" evidence="6">
    <location>
        <begin position="94"/>
        <end position="106"/>
    </location>
</feature>
<dbReference type="Gene3D" id="3.30.420.10">
    <property type="entry name" value="Ribonuclease H-like superfamily/Ribonuclease H"/>
    <property type="match status" value="1"/>
</dbReference>
<name>A0A4W3ILG4_CALMI</name>
<dbReference type="GO" id="GO:0005730">
    <property type="term" value="C:nucleolus"/>
    <property type="evidence" value="ECO:0007669"/>
    <property type="project" value="UniProtKB-ARBA"/>
</dbReference>
<feature type="domain" description="Exonuclease" evidence="7">
    <location>
        <begin position="165"/>
        <end position="331"/>
    </location>
</feature>
<dbReference type="GO" id="GO:0003676">
    <property type="term" value="F:nucleic acid binding"/>
    <property type="evidence" value="ECO:0007669"/>
    <property type="project" value="InterPro"/>
</dbReference>
<dbReference type="OrthoDB" id="16516at2759"/>
<reference evidence="9" key="1">
    <citation type="journal article" date="2006" name="Science">
        <title>Ancient noncoding elements conserved in the human genome.</title>
        <authorList>
            <person name="Venkatesh B."/>
            <person name="Kirkness E.F."/>
            <person name="Loh Y.H."/>
            <person name="Halpern A.L."/>
            <person name="Lee A.P."/>
            <person name="Johnson J."/>
            <person name="Dandona N."/>
            <person name="Viswanathan L.D."/>
            <person name="Tay A."/>
            <person name="Venter J.C."/>
            <person name="Strausberg R.L."/>
            <person name="Brenner S."/>
        </authorList>
    </citation>
    <scope>NUCLEOTIDE SEQUENCE [LARGE SCALE GENOMIC DNA]</scope>
</reference>
<accession>A0A4W3ILG4</accession>
<dbReference type="InterPro" id="IPR036397">
    <property type="entry name" value="RNaseH_sf"/>
</dbReference>
<dbReference type="InParanoid" id="A0A4W3ILG4"/>
<evidence type="ECO:0000256" key="4">
    <source>
        <dbReference type="ARBA" id="ARBA00022839"/>
    </source>
</evidence>
<dbReference type="RefSeq" id="XP_042198966.1">
    <property type="nucleotide sequence ID" value="XM_042343032.1"/>
</dbReference>
<keyword evidence="4" id="KW-0269">Exonuclease</keyword>
<evidence type="ECO:0000313" key="8">
    <source>
        <dbReference type="Ensembl" id="ENSCMIP00000021639.1"/>
    </source>
</evidence>